<feature type="chain" id="PRO_5022708409" description="DUF4019 domain-containing protein" evidence="2">
    <location>
        <begin position="20"/>
        <end position="172"/>
    </location>
</feature>
<proteinExistence type="predicted"/>
<name>A0A5C6TRB2_9SPHN</name>
<gene>
    <name evidence="3" type="ORF">FRZ32_00420</name>
</gene>
<feature type="signal peptide" evidence="2">
    <location>
        <begin position="1"/>
        <end position="19"/>
    </location>
</feature>
<evidence type="ECO:0008006" key="5">
    <source>
        <dbReference type="Google" id="ProtNLM"/>
    </source>
</evidence>
<dbReference type="Proteomes" id="UP000321249">
    <property type="component" value="Unassembled WGS sequence"/>
</dbReference>
<dbReference type="PROSITE" id="PS51257">
    <property type="entry name" value="PROKAR_LIPOPROTEIN"/>
    <property type="match status" value="1"/>
</dbReference>
<evidence type="ECO:0000313" key="4">
    <source>
        <dbReference type="Proteomes" id="UP000321249"/>
    </source>
</evidence>
<reference evidence="3 4" key="1">
    <citation type="journal article" date="2015" name="J. Microbiol.">
        <title>Sphingosinicella ginsenosidimutans sp. nov., with ginsenoside converting activity.</title>
        <authorList>
            <person name="Kim J.K."/>
            <person name="Kang M.S."/>
            <person name="Park S.C."/>
            <person name="Kim K.M."/>
            <person name="Choi K."/>
            <person name="Yoon M.H."/>
            <person name="Im W.T."/>
        </authorList>
    </citation>
    <scope>NUCLEOTIDE SEQUENCE [LARGE SCALE GENOMIC DNA]</scope>
    <source>
        <strain evidence="3 4">BS-11</strain>
    </source>
</reference>
<comment type="caution">
    <text evidence="3">The sequence shown here is derived from an EMBL/GenBank/DDBJ whole genome shotgun (WGS) entry which is preliminary data.</text>
</comment>
<dbReference type="EMBL" id="VOQQ01000001">
    <property type="protein sequence ID" value="TXC62248.1"/>
    <property type="molecule type" value="Genomic_DNA"/>
</dbReference>
<dbReference type="AlphaFoldDB" id="A0A5C6TRB2"/>
<feature type="region of interest" description="Disordered" evidence="1">
    <location>
        <begin position="144"/>
        <end position="172"/>
    </location>
</feature>
<evidence type="ECO:0000313" key="3">
    <source>
        <dbReference type="EMBL" id="TXC62248.1"/>
    </source>
</evidence>
<keyword evidence="2" id="KW-0732">Signal</keyword>
<dbReference type="OrthoDB" id="7504054at2"/>
<accession>A0A5C6TRB2</accession>
<sequence>MKALIVQPLVLLAIAGCSAGQDRAVAERAVTEFHHRLDAGQFHEIYASASDDFRAAGTEAAALRLLGAIHNRLGLYEDATPRGWRINYGGGGSTVSLSYVSHFMRGNLGEDFTFRVAGGTASLVGYHVTSDAVMAALQGPAQRAADAPHPRVVVEEGDGEAAAAPPPAAATR</sequence>
<dbReference type="RefSeq" id="WP_147041636.1">
    <property type="nucleotide sequence ID" value="NZ_BAABIR010000001.1"/>
</dbReference>
<organism evidence="3 4">
    <name type="scientific">Allosphingosinicella ginsenosidimutans</name>
    <dbReference type="NCBI Taxonomy" id="1176539"/>
    <lineage>
        <taxon>Bacteria</taxon>
        <taxon>Pseudomonadati</taxon>
        <taxon>Pseudomonadota</taxon>
        <taxon>Alphaproteobacteria</taxon>
        <taxon>Sphingomonadales</taxon>
        <taxon>Sphingomonadaceae</taxon>
        <taxon>Allosphingosinicella</taxon>
    </lineage>
</organism>
<protein>
    <recommendedName>
        <fullName evidence="5">DUF4019 domain-containing protein</fullName>
    </recommendedName>
</protein>
<keyword evidence="4" id="KW-1185">Reference proteome</keyword>
<evidence type="ECO:0000256" key="2">
    <source>
        <dbReference type="SAM" id="SignalP"/>
    </source>
</evidence>
<evidence type="ECO:0000256" key="1">
    <source>
        <dbReference type="SAM" id="MobiDB-lite"/>
    </source>
</evidence>